<dbReference type="EMBL" id="CP159837">
    <property type="protein sequence ID" value="XCM38388.1"/>
    <property type="molecule type" value="Genomic_DNA"/>
</dbReference>
<protein>
    <submittedName>
        <fullName evidence="1">Uncharacterized protein</fullName>
    </submittedName>
</protein>
<sequence length="114" mass="12956">MAKLPNHILEIIFDLLKQLSKLVDEATATEYLLFERFGETDETINSLDELKGVALDASSRYAQLSTLRLRIAEAQPGLSNDMLNLLEKTITQNQLKIPALERSIEEIKIEWSLL</sequence>
<dbReference type="RefSeq" id="WP_054469670.1">
    <property type="nucleotide sequence ID" value="NZ_CP159837.1"/>
</dbReference>
<evidence type="ECO:0000313" key="1">
    <source>
        <dbReference type="EMBL" id="XCM38388.1"/>
    </source>
</evidence>
<proteinExistence type="predicted"/>
<accession>A0AAU8JJD3</accession>
<dbReference type="AlphaFoldDB" id="A0AAU8JJD3"/>
<organism evidence="1">
    <name type="scientific">Planktothricoides raciborskii GIHE-MW2</name>
    <dbReference type="NCBI Taxonomy" id="2792601"/>
    <lineage>
        <taxon>Bacteria</taxon>
        <taxon>Bacillati</taxon>
        <taxon>Cyanobacteriota</taxon>
        <taxon>Cyanophyceae</taxon>
        <taxon>Oscillatoriophycideae</taxon>
        <taxon>Oscillatoriales</taxon>
        <taxon>Oscillatoriaceae</taxon>
        <taxon>Planktothricoides</taxon>
    </lineage>
</organism>
<reference evidence="1" key="1">
    <citation type="submission" date="2024-07" db="EMBL/GenBank/DDBJ databases">
        <authorList>
            <person name="Kim Y.J."/>
            <person name="Jeong J.Y."/>
        </authorList>
    </citation>
    <scope>NUCLEOTIDE SEQUENCE</scope>
    <source>
        <strain evidence="1">GIHE-MW2</strain>
    </source>
</reference>
<name>A0AAU8JJD3_9CYAN</name>
<gene>
    <name evidence="1" type="ORF">ABWT76_001234</name>
</gene>